<comment type="caution">
    <text evidence="1">The sequence shown here is derived from an EMBL/GenBank/DDBJ whole genome shotgun (WGS) entry which is preliminary data.</text>
</comment>
<sequence>MFVSCQFAVASANGRLAWLVKWQLNCLRIVTMMNNNYDTEIYLSANIRIRQLCMNRSSLEPQ</sequence>
<dbReference type="Proteomes" id="UP001209878">
    <property type="component" value="Unassembled WGS sequence"/>
</dbReference>
<reference evidence="1" key="1">
    <citation type="journal article" date="2023" name="Mol. Biol. Evol.">
        <title>Third-Generation Sequencing Reveals the Adaptive Role of the Epigenome in Three Deep-Sea Polychaetes.</title>
        <authorList>
            <person name="Perez M."/>
            <person name="Aroh O."/>
            <person name="Sun Y."/>
            <person name="Lan Y."/>
            <person name="Juniper S.K."/>
            <person name="Young C.R."/>
            <person name="Angers B."/>
            <person name="Qian P.Y."/>
        </authorList>
    </citation>
    <scope>NUCLEOTIDE SEQUENCE</scope>
    <source>
        <strain evidence="1">R07B-5</strain>
    </source>
</reference>
<organism evidence="1 2">
    <name type="scientific">Ridgeia piscesae</name>
    <name type="common">Tubeworm</name>
    <dbReference type="NCBI Taxonomy" id="27915"/>
    <lineage>
        <taxon>Eukaryota</taxon>
        <taxon>Metazoa</taxon>
        <taxon>Spiralia</taxon>
        <taxon>Lophotrochozoa</taxon>
        <taxon>Annelida</taxon>
        <taxon>Polychaeta</taxon>
        <taxon>Sedentaria</taxon>
        <taxon>Canalipalpata</taxon>
        <taxon>Sabellida</taxon>
        <taxon>Siboglinidae</taxon>
        <taxon>Ridgeia</taxon>
    </lineage>
</organism>
<keyword evidence="2" id="KW-1185">Reference proteome</keyword>
<accession>A0AAD9NY95</accession>
<proteinExistence type="predicted"/>
<dbReference type="EMBL" id="JAODUO010000257">
    <property type="protein sequence ID" value="KAK2184674.1"/>
    <property type="molecule type" value="Genomic_DNA"/>
</dbReference>
<gene>
    <name evidence="1" type="ORF">NP493_257g02037</name>
</gene>
<name>A0AAD9NY95_RIDPI</name>
<dbReference type="AlphaFoldDB" id="A0AAD9NY95"/>
<evidence type="ECO:0000313" key="2">
    <source>
        <dbReference type="Proteomes" id="UP001209878"/>
    </source>
</evidence>
<protein>
    <submittedName>
        <fullName evidence="1">Uncharacterized protein</fullName>
    </submittedName>
</protein>
<evidence type="ECO:0000313" key="1">
    <source>
        <dbReference type="EMBL" id="KAK2184674.1"/>
    </source>
</evidence>